<dbReference type="EMBL" id="JARXNK020000105">
    <property type="protein sequence ID" value="MEL0553918.1"/>
    <property type="molecule type" value="Genomic_DNA"/>
</dbReference>
<feature type="region of interest" description="Disordered" evidence="1">
    <location>
        <begin position="79"/>
        <end position="100"/>
    </location>
</feature>
<keyword evidence="3" id="KW-1185">Reference proteome</keyword>
<organism evidence="2 3">
    <name type="scientific">Raoultella lignicola</name>
    <dbReference type="NCBI Taxonomy" id="3040939"/>
    <lineage>
        <taxon>Bacteria</taxon>
        <taxon>Pseudomonadati</taxon>
        <taxon>Pseudomonadota</taxon>
        <taxon>Gammaproteobacteria</taxon>
        <taxon>Enterobacterales</taxon>
        <taxon>Enterobacteriaceae</taxon>
        <taxon>Klebsiella/Raoultella group</taxon>
        <taxon>Raoultella</taxon>
    </lineage>
</organism>
<reference evidence="2 3" key="1">
    <citation type="submission" date="2024-04" db="EMBL/GenBank/DDBJ databases">
        <title>Two novel Raoultella species associated with bleeding cankers of broadleaf hosts, Raoultella scottia sp. nov. and Raoultella lignicola sp. nov.</title>
        <authorList>
            <person name="Brady C.L."/>
        </authorList>
    </citation>
    <scope>NUCLEOTIDE SEQUENCE [LARGE SCALE GENOMIC DNA]</scope>
    <source>
        <strain evidence="2 3">TW_WC1a.1</strain>
    </source>
</reference>
<sequence length="233" mass="25269">MAMKGNTARRNESFFDIKTVNGDELHTLTTHADSEYLVIDLGTISERHRGFDETLKVAMNAAVSAVIASMGIEAPGARARKAAGAAPKPVAPSDDRQRRVERNALRREELNARILADSEWLSAKELSNKAQFKSSNPSAGPNRWKSAGRIFAVQLNGKDKYPGYALDEGYRPVPVVKQVISLFGEKKTPWGLAIWFGSANSWLGGNKPKDVLKTMPGQVLQAAQAELDGGGHG</sequence>
<name>A0ABU9FC04_9ENTR</name>
<evidence type="ECO:0000256" key="1">
    <source>
        <dbReference type="SAM" id="MobiDB-lite"/>
    </source>
</evidence>
<dbReference type="RefSeq" id="WP_123755186.1">
    <property type="nucleotide sequence ID" value="NZ_JARXNK020000105.1"/>
</dbReference>
<evidence type="ECO:0000313" key="2">
    <source>
        <dbReference type="EMBL" id="MEL0553918.1"/>
    </source>
</evidence>
<proteinExistence type="predicted"/>
<dbReference type="Proteomes" id="UP001312893">
    <property type="component" value="Unassembled WGS sequence"/>
</dbReference>
<comment type="caution">
    <text evidence="2">The sequence shown here is derived from an EMBL/GenBank/DDBJ whole genome shotgun (WGS) entry which is preliminary data.</text>
</comment>
<gene>
    <name evidence="2" type="ORF">QFI96_019710</name>
</gene>
<accession>A0ABU9FC04</accession>
<evidence type="ECO:0000313" key="3">
    <source>
        <dbReference type="Proteomes" id="UP001312893"/>
    </source>
</evidence>
<feature type="compositionally biased region" description="Low complexity" evidence="1">
    <location>
        <begin position="79"/>
        <end position="92"/>
    </location>
</feature>
<protein>
    <submittedName>
        <fullName evidence="2">Integrase</fullName>
    </submittedName>
</protein>